<accession>A0A0E0B2J5</accession>
<feature type="compositionally biased region" description="Basic residues" evidence="1">
    <location>
        <begin position="18"/>
        <end position="29"/>
    </location>
</feature>
<dbReference type="Gramene" id="OGLUM09G09420.3">
    <property type="protein sequence ID" value="OGLUM09G09420.3"/>
    <property type="gene ID" value="OGLUM09G09420"/>
</dbReference>
<proteinExistence type="predicted"/>
<dbReference type="AlphaFoldDB" id="A0A0E0B2J5"/>
<feature type="region of interest" description="Disordered" evidence="1">
    <location>
        <begin position="1"/>
        <end position="45"/>
    </location>
</feature>
<protein>
    <submittedName>
        <fullName evidence="2">Uncharacterized protein</fullName>
    </submittedName>
</protein>
<evidence type="ECO:0000313" key="2">
    <source>
        <dbReference type="EnsemblPlants" id="OGLUM09G09420.3"/>
    </source>
</evidence>
<evidence type="ECO:0000313" key="3">
    <source>
        <dbReference type="Proteomes" id="UP000026961"/>
    </source>
</evidence>
<name>A0A0E0B2J5_9ORYZ</name>
<organism evidence="2">
    <name type="scientific">Oryza glumipatula</name>
    <dbReference type="NCBI Taxonomy" id="40148"/>
    <lineage>
        <taxon>Eukaryota</taxon>
        <taxon>Viridiplantae</taxon>
        <taxon>Streptophyta</taxon>
        <taxon>Embryophyta</taxon>
        <taxon>Tracheophyta</taxon>
        <taxon>Spermatophyta</taxon>
        <taxon>Magnoliopsida</taxon>
        <taxon>Liliopsida</taxon>
        <taxon>Poales</taxon>
        <taxon>Poaceae</taxon>
        <taxon>BOP clade</taxon>
        <taxon>Oryzoideae</taxon>
        <taxon>Oryzeae</taxon>
        <taxon>Oryzinae</taxon>
        <taxon>Oryza</taxon>
    </lineage>
</organism>
<reference evidence="2" key="1">
    <citation type="submission" date="2015-04" db="UniProtKB">
        <authorList>
            <consortium name="EnsemblPlants"/>
        </authorList>
    </citation>
    <scope>IDENTIFICATION</scope>
</reference>
<sequence length="153" mass="17382">MAGGELRREPWTVEKGVRRPPARQQRTRARMAASSDARRRTTSRSLVKPRTAIARAVGWNSLPGSAGHLANVHEGAGMFYQPKFKLSTFFVIWMALLYSLEHRVALVDFSQDDCYTTLDDNPLADFFLVDHEPKVRRHVSNRLSITILKFTPS</sequence>
<dbReference type="Proteomes" id="UP000026961">
    <property type="component" value="Chromosome 9"/>
</dbReference>
<reference evidence="2" key="2">
    <citation type="submission" date="2018-05" db="EMBL/GenBank/DDBJ databases">
        <title>OgluRS3 (Oryza glumaepatula Reference Sequence Version 3).</title>
        <authorList>
            <person name="Zhang J."/>
            <person name="Kudrna D."/>
            <person name="Lee S."/>
            <person name="Talag J."/>
            <person name="Welchert J."/>
            <person name="Wing R.A."/>
        </authorList>
    </citation>
    <scope>NUCLEOTIDE SEQUENCE [LARGE SCALE GENOMIC DNA]</scope>
</reference>
<evidence type="ECO:0000256" key="1">
    <source>
        <dbReference type="SAM" id="MobiDB-lite"/>
    </source>
</evidence>
<dbReference type="EnsemblPlants" id="OGLUM09G09420.3">
    <property type="protein sequence ID" value="OGLUM09G09420.3"/>
    <property type="gene ID" value="OGLUM09G09420"/>
</dbReference>
<keyword evidence="3" id="KW-1185">Reference proteome</keyword>
<feature type="compositionally biased region" description="Basic and acidic residues" evidence="1">
    <location>
        <begin position="1"/>
        <end position="17"/>
    </location>
</feature>